<feature type="compositionally biased region" description="Polar residues" evidence="2">
    <location>
        <begin position="250"/>
        <end position="265"/>
    </location>
</feature>
<dbReference type="PROSITE" id="PS51391">
    <property type="entry name" value="CID"/>
    <property type="match status" value="1"/>
</dbReference>
<dbReference type="InterPro" id="IPR008942">
    <property type="entry name" value="ENTH_VHS"/>
</dbReference>
<evidence type="ECO:0000256" key="1">
    <source>
        <dbReference type="ARBA" id="ARBA00022664"/>
    </source>
</evidence>
<dbReference type="Proteomes" id="UP000251960">
    <property type="component" value="Chromosome 2"/>
</dbReference>
<dbReference type="InterPro" id="IPR047415">
    <property type="entry name" value="Pcf11_CID"/>
</dbReference>
<feature type="compositionally biased region" description="Polar residues" evidence="2">
    <location>
        <begin position="655"/>
        <end position="665"/>
    </location>
</feature>
<dbReference type="Pfam" id="PF23228">
    <property type="entry name" value="zf_PCFS4"/>
    <property type="match status" value="1"/>
</dbReference>
<feature type="compositionally biased region" description="Low complexity" evidence="2">
    <location>
        <begin position="185"/>
        <end position="196"/>
    </location>
</feature>
<dbReference type="InterPro" id="IPR045154">
    <property type="entry name" value="PCF11-like"/>
</dbReference>
<feature type="region of interest" description="Disordered" evidence="2">
    <location>
        <begin position="1"/>
        <end position="48"/>
    </location>
</feature>
<proteinExistence type="predicted"/>
<feature type="domain" description="CID" evidence="3">
    <location>
        <begin position="57"/>
        <end position="185"/>
    </location>
</feature>
<dbReference type="PANTHER" id="PTHR15921">
    <property type="entry name" value="PRE-MRNA CLEAVAGE COMPLEX II"/>
    <property type="match status" value="1"/>
</dbReference>
<dbReference type="Gene3D" id="1.25.40.90">
    <property type="match status" value="1"/>
</dbReference>
<dbReference type="SMART" id="SM00582">
    <property type="entry name" value="RPR"/>
    <property type="match status" value="1"/>
</dbReference>
<feature type="region of interest" description="Disordered" evidence="2">
    <location>
        <begin position="741"/>
        <end position="766"/>
    </location>
</feature>
<reference evidence="4 5" key="1">
    <citation type="journal article" date="2018" name="Nat. Genet.">
        <title>Extensive intraspecific gene order and gene structural variations between Mo17 and other maize genomes.</title>
        <authorList>
            <person name="Sun S."/>
            <person name="Zhou Y."/>
            <person name="Chen J."/>
            <person name="Shi J."/>
            <person name="Zhao H."/>
            <person name="Zhao H."/>
            <person name="Song W."/>
            <person name="Zhang M."/>
            <person name="Cui Y."/>
            <person name="Dong X."/>
            <person name="Liu H."/>
            <person name="Ma X."/>
            <person name="Jiao Y."/>
            <person name="Wang B."/>
            <person name="Wei X."/>
            <person name="Stein J.C."/>
            <person name="Glaubitz J.C."/>
            <person name="Lu F."/>
            <person name="Yu G."/>
            <person name="Liang C."/>
            <person name="Fengler K."/>
            <person name="Li B."/>
            <person name="Rafalski A."/>
            <person name="Schnable P.S."/>
            <person name="Ware D.H."/>
            <person name="Buckler E.S."/>
            <person name="Lai J."/>
        </authorList>
    </citation>
    <scope>NUCLEOTIDE SEQUENCE [LARGE SCALE GENOMIC DNA]</scope>
    <source>
        <strain evidence="5">cv. Missouri 17</strain>
        <tissue evidence="4">Seedling</tissue>
    </source>
</reference>
<keyword evidence="1" id="KW-0507">mRNA processing</keyword>
<dbReference type="GO" id="GO:0003729">
    <property type="term" value="F:mRNA binding"/>
    <property type="evidence" value="ECO:0007669"/>
    <property type="project" value="InterPro"/>
</dbReference>
<dbReference type="SUPFAM" id="SSF48464">
    <property type="entry name" value="ENTH/VHS domain"/>
    <property type="match status" value="1"/>
</dbReference>
<dbReference type="GO" id="GO:0005634">
    <property type="term" value="C:nucleus"/>
    <property type="evidence" value="ECO:0007669"/>
    <property type="project" value="UniProtKB-ARBA"/>
</dbReference>
<gene>
    <name evidence="4" type="primary">PCFS4_1</name>
    <name evidence="4" type="ORF">Zm00014a_012108</name>
</gene>
<feature type="region of interest" description="Disordered" evidence="2">
    <location>
        <begin position="554"/>
        <end position="604"/>
    </location>
</feature>
<dbReference type="InterPro" id="IPR006569">
    <property type="entry name" value="CID_dom"/>
</dbReference>
<evidence type="ECO:0000313" key="5">
    <source>
        <dbReference type="Proteomes" id="UP000251960"/>
    </source>
</evidence>
<protein>
    <submittedName>
        <fullName evidence="4">Polyadenylation and cleavage factor 4</fullName>
    </submittedName>
</protein>
<evidence type="ECO:0000313" key="4">
    <source>
        <dbReference type="EMBL" id="PWZ40881.1"/>
    </source>
</evidence>
<dbReference type="GO" id="GO:0031124">
    <property type="term" value="P:mRNA 3'-end processing"/>
    <property type="evidence" value="ECO:0007669"/>
    <property type="project" value="InterPro"/>
</dbReference>
<name>A0A3L6G270_MAIZE</name>
<dbReference type="AlphaFoldDB" id="A0A3L6G270"/>
<feature type="region of interest" description="Disordered" evidence="2">
    <location>
        <begin position="644"/>
        <end position="665"/>
    </location>
</feature>
<organism evidence="4 5">
    <name type="scientific">Zea mays</name>
    <name type="common">Maize</name>
    <dbReference type="NCBI Taxonomy" id="4577"/>
    <lineage>
        <taxon>Eukaryota</taxon>
        <taxon>Viridiplantae</taxon>
        <taxon>Streptophyta</taxon>
        <taxon>Embryophyta</taxon>
        <taxon>Tracheophyta</taxon>
        <taxon>Spermatophyta</taxon>
        <taxon>Magnoliopsida</taxon>
        <taxon>Liliopsida</taxon>
        <taxon>Poales</taxon>
        <taxon>Poaceae</taxon>
        <taxon>PACMAD clade</taxon>
        <taxon>Panicoideae</taxon>
        <taxon>Andropogonodae</taxon>
        <taxon>Andropogoneae</taxon>
        <taxon>Tripsacinae</taxon>
        <taxon>Zea</taxon>
    </lineage>
</organism>
<feature type="region of interest" description="Disordered" evidence="2">
    <location>
        <begin position="290"/>
        <end position="316"/>
    </location>
</feature>
<feature type="compositionally biased region" description="Low complexity" evidence="2">
    <location>
        <begin position="39"/>
        <end position="48"/>
    </location>
</feature>
<dbReference type="ExpressionAtlas" id="A0A3L6G270">
    <property type="expression patterns" value="baseline and differential"/>
</dbReference>
<dbReference type="InterPro" id="IPR057242">
    <property type="entry name" value="PCFS4-like"/>
</dbReference>
<feature type="compositionally biased region" description="Pro residues" evidence="2">
    <location>
        <begin position="749"/>
        <end position="758"/>
    </location>
</feature>
<dbReference type="FunFam" id="1.25.40.90:FF:000023">
    <property type="entry name" value="polyadenylation and cleavage factor homolog 4"/>
    <property type="match status" value="1"/>
</dbReference>
<feature type="compositionally biased region" description="Polar residues" evidence="2">
    <location>
        <begin position="595"/>
        <end position="604"/>
    </location>
</feature>
<dbReference type="CDD" id="cd16982">
    <property type="entry name" value="CID_Pcf11"/>
    <property type="match status" value="1"/>
</dbReference>
<feature type="compositionally biased region" description="Polar residues" evidence="2">
    <location>
        <begin position="197"/>
        <end position="209"/>
    </location>
</feature>
<evidence type="ECO:0000259" key="3">
    <source>
        <dbReference type="PROSITE" id="PS51391"/>
    </source>
</evidence>
<comment type="caution">
    <text evidence="4">The sequence shown here is derived from an EMBL/GenBank/DDBJ whole genome shotgun (WGS) entry which is preliminary data.</text>
</comment>
<feature type="compositionally biased region" description="Basic and acidic residues" evidence="2">
    <location>
        <begin position="228"/>
        <end position="246"/>
    </location>
</feature>
<dbReference type="Pfam" id="PF04818">
    <property type="entry name" value="CID"/>
    <property type="match status" value="1"/>
</dbReference>
<accession>A0A3L6G270</accession>
<feature type="region of interest" description="Disordered" evidence="2">
    <location>
        <begin position="185"/>
        <end position="267"/>
    </location>
</feature>
<dbReference type="PANTHER" id="PTHR15921:SF3">
    <property type="entry name" value="PRE-MRNA CLEAVAGE COMPLEX 2 PROTEIN PCF11"/>
    <property type="match status" value="1"/>
</dbReference>
<dbReference type="EMBL" id="NCVQ01000003">
    <property type="protein sequence ID" value="PWZ40881.1"/>
    <property type="molecule type" value="Genomic_DNA"/>
</dbReference>
<dbReference type="GO" id="GO:0006369">
    <property type="term" value="P:termination of RNA polymerase II transcription"/>
    <property type="evidence" value="ECO:0007669"/>
    <property type="project" value="InterPro"/>
</dbReference>
<dbReference type="GO" id="GO:0000993">
    <property type="term" value="F:RNA polymerase II complex binding"/>
    <property type="evidence" value="ECO:0007669"/>
    <property type="project" value="InterPro"/>
</dbReference>
<evidence type="ECO:0000256" key="2">
    <source>
        <dbReference type="SAM" id="MobiDB-lite"/>
    </source>
</evidence>
<feature type="compositionally biased region" description="Low complexity" evidence="2">
    <location>
        <begin position="10"/>
        <end position="22"/>
    </location>
</feature>
<sequence length="1024" mass="110704">MRASAVPMEASASARRSAAGPDPRAKKPRLAPPPRDPRSYAATASSNGNTSAAEQALVDELLGQYRTALGELTFNSKPIITNLTIIAGENLQAAKPIAALICANILEVPSEQKLPSLYLLDSIVKNIGKDYVKHFSARLPEVFCKAYKQVDPSIHHSMRHLFGTWKGVFPLPPLQMIEKELGFQSSANGSSSAAPSRTDSQSPRPSNSIHGILGSGAKTTVIADTGGDIERPNRLGTDRNAGRRLDASNARPNIQRTQRDPSSNSLHEKQAVRDVGGLGFSNISQQAVVGTGQVRSKPKAQDGIGGPYYASGVGSSEEQFDRRSNFYASKDARPSGSVRLESALLPTPSINADRVGKPSSNKSWKHSEEEEYVWDDVHSKAAEYGGSHNVIKGEWMSDDGNAKFANLQRAKWADAGPVERIDPNTHKLDNVSRFGLGAGQERRISEYMDQEEYLLGKREVEARIDKEIRSDGQQFPAARGSPLWVSQEKTLLDIGLEPRISRFSTQPAERSTIYTGTMSAGITSSVPVGLSGNYAGRSSLDTANGMPIRSTEAFGQQKHRYWSSSPPQADTSSSTAPFARQGSPNPAESDFYPSRSLSRQNPQEYSKRALPVLAKDSHVVVHNDGFTQGQPSLQATRQTQKYPILQSKSHIKPSDQLQASFSRENSPSLFRPSIELGEVSLPSDSTPISSDLTSASNLLASLVKSGFKPNNHSDAQALGPSGPLPVASLSLQNAAGENTTLQAHTPNTSRPPLPPPPSTQSAEKAAPLSSLLSSLVAKGLISSPAYDSSSAVISQPNKASSMNVKDATASAVPLLALRPSVGKASSNSDSSAPTNASLTKAIEIKMSDLIGLEFKPEKLRKYHEHVISSLFDDDQSHQCKTCGNRFRLEELSLHTSSCGQRKSETIYTGIAPKRWYPSKNIYIDGSHEIEDSTEASDGDLGSAEEVCEFMVPSDERQIICALCGEPFDDIYSFEKGDWMYKDAVFLDYPKGESSCRNSVEGEEHVPIVHVRCMPRGSNDGMEVD</sequence>
<feature type="compositionally biased region" description="Low complexity" evidence="2">
    <location>
        <begin position="563"/>
        <end position="577"/>
    </location>
</feature>